<dbReference type="EMBL" id="AZIL01000517">
    <property type="protein sequence ID" value="EWM27194.1"/>
    <property type="molecule type" value="Genomic_DNA"/>
</dbReference>
<accession>W7U3C8</accession>
<comment type="caution">
    <text evidence="1">The sequence shown here is derived from an EMBL/GenBank/DDBJ whole genome shotgun (WGS) entry which is preliminary data.</text>
</comment>
<sequence>MRPIFSTFRVKEETSKILNKAYCHELTCIHCIRRLLRTLPDIIPRCRFFSISGAAIPDGCRGFYDRLLKIHERVEAAQNEALPSTRSTSNYRMLTTTLVKTS</sequence>
<gene>
    <name evidence="1" type="ORF">Naga_100010g81</name>
</gene>
<keyword evidence="2" id="KW-1185">Reference proteome</keyword>
<proteinExistence type="predicted"/>
<dbReference type="Proteomes" id="UP000019335">
    <property type="component" value="Chromosome 7"/>
</dbReference>
<protein>
    <submittedName>
        <fullName evidence="1">Uncharacterized protein</fullName>
    </submittedName>
</protein>
<name>W7U3C8_9STRA</name>
<evidence type="ECO:0000313" key="2">
    <source>
        <dbReference type="Proteomes" id="UP000019335"/>
    </source>
</evidence>
<organism evidence="1 2">
    <name type="scientific">Nannochloropsis gaditana</name>
    <dbReference type="NCBI Taxonomy" id="72520"/>
    <lineage>
        <taxon>Eukaryota</taxon>
        <taxon>Sar</taxon>
        <taxon>Stramenopiles</taxon>
        <taxon>Ochrophyta</taxon>
        <taxon>Eustigmatophyceae</taxon>
        <taxon>Eustigmatales</taxon>
        <taxon>Monodopsidaceae</taxon>
        <taxon>Nannochloropsis</taxon>
    </lineage>
</organism>
<reference evidence="1 2" key="1">
    <citation type="journal article" date="2014" name="Mol. Plant">
        <title>Chromosome Scale Genome Assembly and Transcriptome Profiling of Nannochloropsis gaditana in Nitrogen Depletion.</title>
        <authorList>
            <person name="Corteggiani Carpinelli E."/>
            <person name="Telatin A."/>
            <person name="Vitulo N."/>
            <person name="Forcato C."/>
            <person name="D'Angelo M."/>
            <person name="Schiavon R."/>
            <person name="Vezzi A."/>
            <person name="Giacometti G.M."/>
            <person name="Morosinotto T."/>
            <person name="Valle G."/>
        </authorList>
    </citation>
    <scope>NUCLEOTIDE SEQUENCE [LARGE SCALE GENOMIC DNA]</scope>
    <source>
        <strain evidence="1 2">B-31</strain>
    </source>
</reference>
<evidence type="ECO:0000313" key="1">
    <source>
        <dbReference type="EMBL" id="EWM27194.1"/>
    </source>
</evidence>
<dbReference type="AlphaFoldDB" id="W7U3C8"/>